<dbReference type="PaxDb" id="6945-B7PV11"/>
<dbReference type="EMBL" id="ABJB010070236">
    <property type="status" value="NOT_ANNOTATED_CDS"/>
    <property type="molecule type" value="Genomic_DNA"/>
</dbReference>
<name>B7PV11_IXOSC</name>
<evidence type="ECO:0000313" key="2">
    <source>
        <dbReference type="EMBL" id="EEC10433.1"/>
    </source>
</evidence>
<organism>
    <name type="scientific">Ixodes scapularis</name>
    <name type="common">Black-legged tick</name>
    <name type="synonym">Deer tick</name>
    <dbReference type="NCBI Taxonomy" id="6945"/>
    <lineage>
        <taxon>Eukaryota</taxon>
        <taxon>Metazoa</taxon>
        <taxon>Ecdysozoa</taxon>
        <taxon>Arthropoda</taxon>
        <taxon>Chelicerata</taxon>
        <taxon>Arachnida</taxon>
        <taxon>Acari</taxon>
        <taxon>Parasitiformes</taxon>
        <taxon>Ixodida</taxon>
        <taxon>Ixodoidea</taxon>
        <taxon>Ixodidae</taxon>
        <taxon>Ixodinae</taxon>
        <taxon>Ixodes</taxon>
    </lineage>
</organism>
<accession>B7PV11</accession>
<reference evidence="3" key="2">
    <citation type="submission" date="2020-05" db="UniProtKB">
        <authorList>
            <consortium name="EnsemblMetazoa"/>
        </authorList>
    </citation>
    <scope>IDENTIFICATION</scope>
    <source>
        <strain evidence="3">wikel</strain>
    </source>
</reference>
<dbReference type="AlphaFoldDB" id="B7PV11"/>
<dbReference type="EMBL" id="DS796724">
    <property type="protein sequence ID" value="EEC10433.1"/>
    <property type="molecule type" value="Genomic_DNA"/>
</dbReference>
<proteinExistence type="predicted"/>
<sequence>KTAPARGKECRASVATADRKSREGIASVAGRHRETPRSTPQQGSVAEEKRVGNGQTVRRRN</sequence>
<feature type="region of interest" description="Disordered" evidence="1">
    <location>
        <begin position="1"/>
        <end position="61"/>
    </location>
</feature>
<protein>
    <submittedName>
        <fullName evidence="2 3">Uncharacterized protein</fullName>
    </submittedName>
</protein>
<dbReference type="VEuPathDB" id="VectorBase:ISCI008244"/>
<dbReference type="EnsemblMetazoa" id="ISCW008244-RA">
    <property type="protein sequence ID" value="ISCW008244-PA"/>
    <property type="gene ID" value="ISCW008244"/>
</dbReference>
<feature type="compositionally biased region" description="Basic and acidic residues" evidence="1">
    <location>
        <begin position="1"/>
        <end position="23"/>
    </location>
</feature>
<evidence type="ECO:0000313" key="4">
    <source>
        <dbReference type="Proteomes" id="UP000001555"/>
    </source>
</evidence>
<dbReference type="Proteomes" id="UP000001555">
    <property type="component" value="Unassembled WGS sequence"/>
</dbReference>
<dbReference type="VEuPathDB" id="VectorBase:ISCW008244"/>
<dbReference type="InParanoid" id="B7PV11"/>
<evidence type="ECO:0000313" key="3">
    <source>
        <dbReference type="EnsemblMetazoa" id="ISCW008244-PA"/>
    </source>
</evidence>
<gene>
    <name evidence="2" type="ORF">IscW_ISCW008244</name>
</gene>
<keyword evidence="4" id="KW-1185">Reference proteome</keyword>
<feature type="non-terminal residue" evidence="2">
    <location>
        <position position="61"/>
    </location>
</feature>
<reference evidence="2 4" key="1">
    <citation type="submission" date="2008-03" db="EMBL/GenBank/DDBJ databases">
        <title>Annotation of Ixodes scapularis.</title>
        <authorList>
            <consortium name="Ixodes scapularis Genome Project Consortium"/>
            <person name="Caler E."/>
            <person name="Hannick L.I."/>
            <person name="Bidwell S."/>
            <person name="Joardar V."/>
            <person name="Thiagarajan M."/>
            <person name="Amedeo P."/>
            <person name="Galinsky K.J."/>
            <person name="Schobel S."/>
            <person name="Inman J."/>
            <person name="Hostetler J."/>
            <person name="Miller J."/>
            <person name="Hammond M."/>
            <person name="Megy K."/>
            <person name="Lawson D."/>
            <person name="Kodira C."/>
            <person name="Sutton G."/>
            <person name="Meyer J."/>
            <person name="Hill C.A."/>
            <person name="Birren B."/>
            <person name="Nene V."/>
            <person name="Collins F."/>
            <person name="Alarcon-Chaidez F."/>
            <person name="Wikel S."/>
            <person name="Strausberg R."/>
        </authorList>
    </citation>
    <scope>NUCLEOTIDE SEQUENCE [LARGE SCALE GENOMIC DNA]</scope>
    <source>
        <strain evidence="4">Wikel</strain>
        <strain evidence="2">Wikel colony</strain>
    </source>
</reference>
<evidence type="ECO:0000256" key="1">
    <source>
        <dbReference type="SAM" id="MobiDB-lite"/>
    </source>
</evidence>
<dbReference type="HOGENOM" id="CLU_2929375_0_0_1"/>
<feature type="non-terminal residue" evidence="2">
    <location>
        <position position="1"/>
    </location>
</feature>